<name>A0A7M7PA02_STRPU</name>
<keyword evidence="6" id="KW-0539">Nucleus</keyword>
<dbReference type="InterPro" id="IPR001878">
    <property type="entry name" value="Znf_CCHC"/>
</dbReference>
<keyword evidence="8" id="KW-0175">Coiled coil</keyword>
<dbReference type="GO" id="GO:0071013">
    <property type="term" value="C:catalytic step 2 spliceosome"/>
    <property type="evidence" value="ECO:0000318"/>
    <property type="project" value="GO_Central"/>
</dbReference>
<dbReference type="GO" id="GO:0005654">
    <property type="term" value="C:nucleoplasm"/>
    <property type="evidence" value="ECO:0007669"/>
    <property type="project" value="UniProtKB-SubCell"/>
</dbReference>
<feature type="compositionally biased region" description="Pro residues" evidence="9">
    <location>
        <begin position="453"/>
        <end position="476"/>
    </location>
</feature>
<evidence type="ECO:0000313" key="11">
    <source>
        <dbReference type="EnsemblMetazoa" id="XP_030847665"/>
    </source>
</evidence>
<dbReference type="CTD" id="55596"/>
<evidence type="ECO:0000256" key="2">
    <source>
        <dbReference type="ARBA" id="ARBA00007497"/>
    </source>
</evidence>
<dbReference type="OrthoDB" id="8026949at2759"/>
<comment type="similarity">
    <text evidence="2">Belongs to the ZCCHC8 family.</text>
</comment>
<keyword evidence="4 7" id="KW-0863">Zinc-finger</keyword>
<feature type="compositionally biased region" description="Low complexity" evidence="9">
    <location>
        <begin position="493"/>
        <end position="505"/>
    </location>
</feature>
<dbReference type="RefSeq" id="XP_030847665.1">
    <property type="nucleotide sequence ID" value="XM_030991805.1"/>
</dbReference>
<dbReference type="InterPro" id="IPR006568">
    <property type="entry name" value="PSP_pro-rich"/>
</dbReference>
<dbReference type="PANTHER" id="PTHR13316:SF0">
    <property type="entry name" value="ZINC FINGER CCHC DOMAIN-CONTAINING PROTEIN 8"/>
    <property type="match status" value="1"/>
</dbReference>
<evidence type="ECO:0000256" key="8">
    <source>
        <dbReference type="SAM" id="Coils"/>
    </source>
</evidence>
<dbReference type="GO" id="GO:0006396">
    <property type="term" value="P:RNA processing"/>
    <property type="evidence" value="ECO:0000318"/>
    <property type="project" value="GO_Central"/>
</dbReference>
<feature type="compositionally biased region" description="Basic and acidic residues" evidence="9">
    <location>
        <begin position="507"/>
        <end position="517"/>
    </location>
</feature>
<dbReference type="GO" id="GO:0003723">
    <property type="term" value="F:RNA binding"/>
    <property type="evidence" value="ECO:0000318"/>
    <property type="project" value="GO_Central"/>
</dbReference>
<evidence type="ECO:0000259" key="10">
    <source>
        <dbReference type="PROSITE" id="PS50158"/>
    </source>
</evidence>
<keyword evidence="3" id="KW-0479">Metal-binding</keyword>
<dbReference type="SMART" id="SM00581">
    <property type="entry name" value="PSP"/>
    <property type="match status" value="1"/>
</dbReference>
<feature type="region of interest" description="Disordered" evidence="9">
    <location>
        <begin position="402"/>
        <end position="613"/>
    </location>
</feature>
<feature type="region of interest" description="Disordered" evidence="9">
    <location>
        <begin position="25"/>
        <end position="44"/>
    </location>
</feature>
<feature type="compositionally biased region" description="Acidic residues" evidence="9">
    <location>
        <begin position="543"/>
        <end position="553"/>
    </location>
</feature>
<evidence type="ECO:0000256" key="7">
    <source>
        <dbReference type="PROSITE-ProRule" id="PRU00047"/>
    </source>
</evidence>
<evidence type="ECO:0000256" key="1">
    <source>
        <dbReference type="ARBA" id="ARBA00004642"/>
    </source>
</evidence>
<feature type="compositionally biased region" description="Polar residues" evidence="9">
    <location>
        <begin position="481"/>
        <end position="492"/>
    </location>
</feature>
<evidence type="ECO:0000313" key="12">
    <source>
        <dbReference type="Proteomes" id="UP000007110"/>
    </source>
</evidence>
<evidence type="ECO:0000256" key="9">
    <source>
        <dbReference type="SAM" id="MobiDB-lite"/>
    </source>
</evidence>
<protein>
    <recommendedName>
        <fullName evidence="10">CCHC-type domain-containing protein</fullName>
    </recommendedName>
</protein>
<feature type="compositionally biased region" description="Basic and acidic residues" evidence="9">
    <location>
        <begin position="554"/>
        <end position="581"/>
    </location>
</feature>
<dbReference type="Pfam" id="PF04046">
    <property type="entry name" value="PSP"/>
    <property type="match status" value="1"/>
</dbReference>
<proteinExistence type="inferred from homology"/>
<dbReference type="GO" id="GO:0008270">
    <property type="term" value="F:zinc ion binding"/>
    <property type="evidence" value="ECO:0007669"/>
    <property type="project" value="UniProtKB-KW"/>
</dbReference>
<reference evidence="12" key="1">
    <citation type="submission" date="2015-02" db="EMBL/GenBank/DDBJ databases">
        <title>Genome sequencing for Strongylocentrotus purpuratus.</title>
        <authorList>
            <person name="Murali S."/>
            <person name="Liu Y."/>
            <person name="Vee V."/>
            <person name="English A."/>
            <person name="Wang M."/>
            <person name="Skinner E."/>
            <person name="Han Y."/>
            <person name="Muzny D.M."/>
            <person name="Worley K.C."/>
            <person name="Gibbs R.A."/>
        </authorList>
    </citation>
    <scope>NUCLEOTIDE SEQUENCE</scope>
</reference>
<evidence type="ECO:0000256" key="4">
    <source>
        <dbReference type="ARBA" id="ARBA00022771"/>
    </source>
</evidence>
<dbReference type="EnsemblMetazoa" id="XM_030991805">
    <property type="protein sequence ID" value="XP_030847665"/>
    <property type="gene ID" value="LOC593454"/>
</dbReference>
<sequence>MAAPMALSGGDVFGDLNLFEEFSSKAKSTERKEATKEHPWETEKSDLEKEVLRLKQENRKLQAQLKVCIQAKGYKVSEGTEDGPIAQVIYMNHEKVCKYRQEIEKYFEHVCSHHFDMQAQPMGQKYEYSRVLPQCSSMVLSEDPDPANQEAFTATGNVQYYLLFCLDTFGRPLVDGNIEMTEGWEIPAYPIIFREALPVDDKPSRPSKGKRPKASCFNCGNEKHSLRECPVARDLVRISQNKKLFMDQMSSSPANTISGRRYHKDGEGGATADRFKAFKAGAISDALRQAMGLSSNQLPPYIYGMRRLGYPPGHYMDAQVHKSDLKVYNIKNTDEEGEVPSDDDGESRKPKFNLNKLIDYPGFNVEADPSVADEWRMYNSIPMQSNQSKEVLKLHLTPMAVDEDEKVTPHSKRKNRDFNESSSQKKRRIEKDSVDMDISMEYPETPVRGWFQPPLPPTPEIATPPPLPPGSAPPTPIRDSPSASSQDESLPWQSANSQTSSRSASPDLDRLMTERTKLLAALEKGADSSISSSSDAVPSGVDTTEEEEEDGEVGSDKRTKGRNGEDESKDKKENGHDKNIEDGASNPDVSSKDSPDSPEAPCLNSSSQWITLDSTGDSSVFMSVEDETPNKSGVPHRRNFSVDIAPHDFEADEPKKKGIFRKLLGILKRDKN</sequence>
<organism evidence="11 12">
    <name type="scientific">Strongylocentrotus purpuratus</name>
    <name type="common">Purple sea urchin</name>
    <dbReference type="NCBI Taxonomy" id="7668"/>
    <lineage>
        <taxon>Eukaryota</taxon>
        <taxon>Metazoa</taxon>
        <taxon>Echinodermata</taxon>
        <taxon>Eleutherozoa</taxon>
        <taxon>Echinozoa</taxon>
        <taxon>Echinoidea</taxon>
        <taxon>Euechinoidea</taxon>
        <taxon>Echinacea</taxon>
        <taxon>Camarodonta</taxon>
        <taxon>Echinidea</taxon>
        <taxon>Strongylocentrotidae</taxon>
        <taxon>Strongylocentrotus</taxon>
    </lineage>
</organism>
<dbReference type="KEGG" id="spu:593454"/>
<dbReference type="InParanoid" id="A0A7M7PA02"/>
<dbReference type="AlphaFoldDB" id="A0A7M7PA02"/>
<evidence type="ECO:0000256" key="6">
    <source>
        <dbReference type="ARBA" id="ARBA00023242"/>
    </source>
</evidence>
<dbReference type="InterPro" id="IPR052115">
    <property type="entry name" value="NEXT_complex_subunit_ZCCHC8"/>
</dbReference>
<keyword evidence="5" id="KW-0862">Zinc</keyword>
<feature type="compositionally biased region" description="Polar residues" evidence="9">
    <location>
        <begin position="603"/>
        <end position="613"/>
    </location>
</feature>
<feature type="compositionally biased region" description="Low complexity" evidence="9">
    <location>
        <begin position="528"/>
        <end position="542"/>
    </location>
</feature>
<accession>A0A7M7PA02</accession>
<evidence type="ECO:0000256" key="3">
    <source>
        <dbReference type="ARBA" id="ARBA00022723"/>
    </source>
</evidence>
<evidence type="ECO:0000256" key="5">
    <source>
        <dbReference type="ARBA" id="ARBA00022833"/>
    </source>
</evidence>
<feature type="domain" description="CCHC-type" evidence="10">
    <location>
        <begin position="216"/>
        <end position="230"/>
    </location>
</feature>
<dbReference type="OMA" id="TGNVQYY"/>
<reference evidence="11" key="2">
    <citation type="submission" date="2021-01" db="UniProtKB">
        <authorList>
            <consortium name="EnsemblMetazoa"/>
        </authorList>
    </citation>
    <scope>IDENTIFICATION</scope>
</reference>
<dbReference type="GeneID" id="593454"/>
<keyword evidence="12" id="KW-1185">Reference proteome</keyword>
<comment type="subcellular location">
    <subcellularLocation>
        <location evidence="1">Nucleus</location>
        <location evidence="1">Nucleoplasm</location>
    </subcellularLocation>
</comment>
<dbReference type="Proteomes" id="UP000007110">
    <property type="component" value="Unassembled WGS sequence"/>
</dbReference>
<dbReference type="PANTHER" id="PTHR13316">
    <property type="entry name" value="ZINC FINGER, CCHC DOMAIN CONTAINING 8"/>
    <property type="match status" value="1"/>
</dbReference>
<feature type="coiled-coil region" evidence="8">
    <location>
        <begin position="44"/>
        <end position="71"/>
    </location>
</feature>
<dbReference type="PROSITE" id="PS50158">
    <property type="entry name" value="ZF_CCHC"/>
    <property type="match status" value="1"/>
</dbReference>